<sequence length="363" mass="39318">MGAVRGSAGIPAAAHSRAKLDFFVPIEPASFARLPSLPAVAVKLLQLFSNPDVSLGAVADVLRPDPALTARLLRAASSAEFGVGRPLTDTRRAVQMLGTRRVTSLALSFLLSDDATRPGPVGEQYREIWIRCVVQAVAMELLAARRARGAESEHFTVGLLLEIGALALLRSSPDEFLKASAAAWAQPERREQIEAEIIGCTQSDVTVALFRHWRLPTMMTEAVRLRRGTIIDLSQSTSASHRVLIEGAAMATWVGDYFCTGDTGNALIRCLELGEMLFRMGVSDVRGLLSDVHAKVLAGATLFNTDLSRMESPDALMERAKTQMAELLSRLQEAQGEHVAEAGMLEEHEPQRRAARLMAALAN</sequence>
<dbReference type="InParanoid" id="A0A517SKS9"/>
<evidence type="ECO:0000313" key="2">
    <source>
        <dbReference type="EMBL" id="QDT56720.1"/>
    </source>
</evidence>
<name>A0A517SKS9_9PLAN</name>
<reference evidence="2 3" key="1">
    <citation type="submission" date="2019-02" db="EMBL/GenBank/DDBJ databases">
        <title>Deep-cultivation of Planctomycetes and their phenomic and genomic characterization uncovers novel biology.</title>
        <authorList>
            <person name="Wiegand S."/>
            <person name="Jogler M."/>
            <person name="Boedeker C."/>
            <person name="Pinto D."/>
            <person name="Vollmers J."/>
            <person name="Rivas-Marin E."/>
            <person name="Kohn T."/>
            <person name="Peeters S.H."/>
            <person name="Heuer A."/>
            <person name="Rast P."/>
            <person name="Oberbeckmann S."/>
            <person name="Bunk B."/>
            <person name="Jeske O."/>
            <person name="Meyerdierks A."/>
            <person name="Storesund J.E."/>
            <person name="Kallscheuer N."/>
            <person name="Luecker S."/>
            <person name="Lage O.M."/>
            <person name="Pohl T."/>
            <person name="Merkel B.J."/>
            <person name="Hornburger P."/>
            <person name="Mueller R.-W."/>
            <person name="Bruemmer F."/>
            <person name="Labrenz M."/>
            <person name="Spormann A.M."/>
            <person name="Op den Camp H."/>
            <person name="Overmann J."/>
            <person name="Amann R."/>
            <person name="Jetten M.S.M."/>
            <person name="Mascher T."/>
            <person name="Medema M.H."/>
            <person name="Devos D.P."/>
            <person name="Kaster A.-K."/>
            <person name="Ovreas L."/>
            <person name="Rohde M."/>
            <person name="Galperin M.Y."/>
            <person name="Jogler C."/>
        </authorList>
    </citation>
    <scope>NUCLEOTIDE SEQUENCE [LARGE SCALE GENOMIC DNA]</scope>
    <source>
        <strain evidence="2 3">Pan44</strain>
    </source>
</reference>
<gene>
    <name evidence="2" type="ORF">Pan44_47780</name>
</gene>
<dbReference type="AlphaFoldDB" id="A0A517SKS9"/>
<dbReference type="PANTHER" id="PTHR33525:SF4">
    <property type="entry name" value="CYCLIC DI-GMP PHOSPHODIESTERASE CDGJ"/>
    <property type="match status" value="1"/>
</dbReference>
<dbReference type="Proteomes" id="UP000315700">
    <property type="component" value="Chromosome"/>
</dbReference>
<protein>
    <submittedName>
        <fullName evidence="2">HDOD domain protein</fullName>
    </submittedName>
</protein>
<dbReference type="InterPro" id="IPR052340">
    <property type="entry name" value="RNase_Y/CdgJ"/>
</dbReference>
<dbReference type="Pfam" id="PF08668">
    <property type="entry name" value="HDOD"/>
    <property type="match status" value="1"/>
</dbReference>
<evidence type="ECO:0000313" key="3">
    <source>
        <dbReference type="Proteomes" id="UP000315700"/>
    </source>
</evidence>
<dbReference type="OrthoDB" id="243535at2"/>
<evidence type="ECO:0000259" key="1">
    <source>
        <dbReference type="PROSITE" id="PS51833"/>
    </source>
</evidence>
<feature type="domain" description="HDOD" evidence="1">
    <location>
        <begin position="34"/>
        <end position="229"/>
    </location>
</feature>
<dbReference type="KEGG" id="ccos:Pan44_47780"/>
<proteinExistence type="predicted"/>
<dbReference type="EMBL" id="CP036271">
    <property type="protein sequence ID" value="QDT56720.1"/>
    <property type="molecule type" value="Genomic_DNA"/>
</dbReference>
<dbReference type="PROSITE" id="PS51833">
    <property type="entry name" value="HDOD"/>
    <property type="match status" value="1"/>
</dbReference>
<dbReference type="InterPro" id="IPR013976">
    <property type="entry name" value="HDOD"/>
</dbReference>
<organism evidence="2 3">
    <name type="scientific">Caulifigura coniformis</name>
    <dbReference type="NCBI Taxonomy" id="2527983"/>
    <lineage>
        <taxon>Bacteria</taxon>
        <taxon>Pseudomonadati</taxon>
        <taxon>Planctomycetota</taxon>
        <taxon>Planctomycetia</taxon>
        <taxon>Planctomycetales</taxon>
        <taxon>Planctomycetaceae</taxon>
        <taxon>Caulifigura</taxon>
    </lineage>
</organism>
<dbReference type="SUPFAM" id="SSF109604">
    <property type="entry name" value="HD-domain/PDEase-like"/>
    <property type="match status" value="1"/>
</dbReference>
<accession>A0A517SKS9</accession>
<keyword evidence="3" id="KW-1185">Reference proteome</keyword>
<dbReference type="PANTHER" id="PTHR33525">
    <property type="match status" value="1"/>
</dbReference>
<dbReference type="Gene3D" id="1.10.3210.10">
    <property type="entry name" value="Hypothetical protein af1432"/>
    <property type="match status" value="1"/>
</dbReference>